<name>A0A4R5WYX8_9MYCO</name>
<dbReference type="Pfam" id="PF00934">
    <property type="entry name" value="PE"/>
    <property type="match status" value="1"/>
</dbReference>
<evidence type="ECO:0000313" key="3">
    <source>
        <dbReference type="EMBL" id="MDP7735743.1"/>
    </source>
</evidence>
<dbReference type="SUPFAM" id="SSF140459">
    <property type="entry name" value="PE/PPE dimer-like"/>
    <property type="match status" value="1"/>
</dbReference>
<feature type="domain" description="PPE family C-terminal" evidence="2">
    <location>
        <begin position="181"/>
        <end position="261"/>
    </location>
</feature>
<dbReference type="RefSeq" id="WP_133435324.1">
    <property type="nucleotide sequence ID" value="NZ_JAUFSA010000001.1"/>
</dbReference>
<sequence length="264" mass="25285">MSFLTAQPDELAAAAGKLQTIGAQQAAQNTAAAVPTTSGMIPAAADEVSALQASLFAAYGALYQQVSAEAAAMYDTFVNTLGLSAQTYAATESANSVAAGLPAAALPAAALPAALTDSPLADVANIVNIGVGNWASAASNLVGLANGGLLLPVEEGAVEGAADAAGLEGAAAIGAGEVPVAAGLVGGSPIGAMSAPSAWAGPATLVSSVTPRPPGWAAAAPPTAPGTTLLPGMPGMASTGRNSTGFGAPRYGVKPIVMARPANI</sequence>
<dbReference type="InterPro" id="IPR000084">
    <property type="entry name" value="PE-PGRS_N"/>
</dbReference>
<dbReference type="AlphaFoldDB" id="A0A4R5WYX8"/>
<dbReference type="EMBL" id="JAUFSA010000001">
    <property type="protein sequence ID" value="MDP7735743.1"/>
    <property type="molecule type" value="Genomic_DNA"/>
</dbReference>
<dbReference type="InterPro" id="IPR022171">
    <property type="entry name" value="PPE_C"/>
</dbReference>
<dbReference type="Pfam" id="PF12484">
    <property type="entry name" value="PPE-SVP"/>
    <property type="match status" value="1"/>
</dbReference>
<accession>A0A4R5WYX8</accession>
<dbReference type="InterPro" id="IPR038332">
    <property type="entry name" value="PPE_sf"/>
</dbReference>
<feature type="domain" description="PE" evidence="1">
    <location>
        <begin position="4"/>
        <end position="95"/>
    </location>
</feature>
<proteinExistence type="predicted"/>
<evidence type="ECO:0000313" key="4">
    <source>
        <dbReference type="Proteomes" id="UP001229081"/>
    </source>
</evidence>
<gene>
    <name evidence="3" type="ORF">QXL92_13425</name>
</gene>
<reference evidence="3" key="1">
    <citation type="submission" date="2023-06" db="EMBL/GenBank/DDBJ databases">
        <title>Identification of two novel mycobacterium reveal diversities and complexities of Mycobacterium gordonae clade.</title>
        <authorList>
            <person name="Matsumoto Y."/>
            <person name="Nakamura S."/>
            <person name="Motooka D."/>
            <person name="Fukushima K."/>
        </authorList>
    </citation>
    <scope>NUCLEOTIDE SEQUENCE</scope>
    <source>
        <strain evidence="3">TY812</strain>
    </source>
</reference>
<comment type="caution">
    <text evidence="3">The sequence shown here is derived from an EMBL/GenBank/DDBJ whole genome shotgun (WGS) entry which is preliminary data.</text>
</comment>
<dbReference type="Gene3D" id="1.10.287.850">
    <property type="entry name" value="HP0062-like domain"/>
    <property type="match status" value="1"/>
</dbReference>
<protein>
    <submittedName>
        <fullName evidence="3">PE domain-containing protein</fullName>
    </submittedName>
</protein>
<evidence type="ECO:0000259" key="1">
    <source>
        <dbReference type="Pfam" id="PF00934"/>
    </source>
</evidence>
<dbReference type="Proteomes" id="UP001229081">
    <property type="component" value="Unassembled WGS sequence"/>
</dbReference>
<organism evidence="3 4">
    <name type="scientific">Mycobacterium paragordonae</name>
    <dbReference type="NCBI Taxonomy" id="1389713"/>
    <lineage>
        <taxon>Bacteria</taxon>
        <taxon>Bacillati</taxon>
        <taxon>Actinomycetota</taxon>
        <taxon>Actinomycetes</taxon>
        <taxon>Mycobacteriales</taxon>
        <taxon>Mycobacteriaceae</taxon>
        <taxon>Mycobacterium</taxon>
    </lineage>
</organism>
<evidence type="ECO:0000259" key="2">
    <source>
        <dbReference type="Pfam" id="PF12484"/>
    </source>
</evidence>